<keyword evidence="1" id="KW-0472">Membrane</keyword>
<reference evidence="2 3" key="1">
    <citation type="submission" date="2019-03" db="EMBL/GenBank/DDBJ databases">
        <title>Draft genome sequence of an environmental Acinetobacter seifertii from Brazil.</title>
        <authorList>
            <person name="Furlan J.P.R."/>
            <person name="Stehling E.G."/>
        </authorList>
    </citation>
    <scope>NUCLEOTIDE SEQUENCE [LARGE SCALE GENOMIC DNA]</scope>
    <source>
        <strain evidence="2 3">SAb133</strain>
    </source>
</reference>
<dbReference type="EMBL" id="SNSA01000009">
    <property type="protein sequence ID" value="TEU25761.1"/>
    <property type="molecule type" value="Genomic_DNA"/>
</dbReference>
<organism evidence="2 3">
    <name type="scientific">Acinetobacter seifertii</name>
    <dbReference type="NCBI Taxonomy" id="1530123"/>
    <lineage>
        <taxon>Bacteria</taxon>
        <taxon>Pseudomonadati</taxon>
        <taxon>Pseudomonadota</taxon>
        <taxon>Gammaproteobacteria</taxon>
        <taxon>Moraxellales</taxon>
        <taxon>Moraxellaceae</taxon>
        <taxon>Acinetobacter</taxon>
        <taxon>Acinetobacter calcoaceticus/baumannii complex</taxon>
    </lineage>
</organism>
<accession>A0A5E9PBQ5</accession>
<feature type="transmembrane region" description="Helical" evidence="1">
    <location>
        <begin position="399"/>
        <end position="419"/>
    </location>
</feature>
<feature type="transmembrane region" description="Helical" evidence="1">
    <location>
        <begin position="40"/>
        <end position="61"/>
    </location>
</feature>
<sequence length="424" mass="49698">MKLKKSDLLPIVVLGGVNFLTLILYLVSPFNYVYGNFSLSFIYVFINIFFLFFGYILALFLFQSNSYKRSYLYDFGDETKIFKILLFIFSSTFLIRYAYLLHYQFYDISGMLEEVTIGVLDPKAGYLSTVNNTRPFTIPWSIYAFITVFHSLFFITGAIVWKRINLFYKSAFFFFVILEIIFWYSRGTNFGIISLIILFFLAYLLRVKKINFRFVLNISMVLFFVLFIFSLIMSVRMDGVVDLSSYEIYLTTVNYDSFVLNLFPDYLKPSVLSIFSYLTQGYYFLSFGFDQSFNFTYFFGSNASLINIANLIGVDVERSTYVFRLSEYGIDPTVQWHSAYLWLASDLTFYFVPFYIFGLGFGLSFSWIMATRSDDYLCKVLFIILGGYVLFLFANTNFIASYFYIFVFVIVLILLKLFLVSLNK</sequence>
<keyword evidence="1" id="KW-1133">Transmembrane helix</keyword>
<evidence type="ECO:0000313" key="3">
    <source>
        <dbReference type="Proteomes" id="UP000297445"/>
    </source>
</evidence>
<dbReference type="Proteomes" id="UP000297445">
    <property type="component" value="Unassembled WGS sequence"/>
</dbReference>
<feature type="transmembrane region" description="Helical" evidence="1">
    <location>
        <begin position="347"/>
        <end position="369"/>
    </location>
</feature>
<dbReference type="RefSeq" id="WP_134263427.1">
    <property type="nucleotide sequence ID" value="NZ_CP061596.1"/>
</dbReference>
<gene>
    <name evidence="2" type="ORF">E2R16_16695</name>
</gene>
<feature type="transmembrane region" description="Helical" evidence="1">
    <location>
        <begin position="190"/>
        <end position="207"/>
    </location>
</feature>
<evidence type="ECO:0000256" key="1">
    <source>
        <dbReference type="SAM" id="Phobius"/>
    </source>
</evidence>
<comment type="caution">
    <text evidence="2">The sequence shown here is derived from an EMBL/GenBank/DDBJ whole genome shotgun (WGS) entry which is preliminary data.</text>
</comment>
<feature type="transmembrane region" description="Helical" evidence="1">
    <location>
        <begin position="166"/>
        <end position="184"/>
    </location>
</feature>
<name>A0A5E9PBQ5_9GAMM</name>
<dbReference type="AlphaFoldDB" id="A0A5E9PBQ5"/>
<feature type="transmembrane region" description="Helical" evidence="1">
    <location>
        <begin position="140"/>
        <end position="161"/>
    </location>
</feature>
<protein>
    <submittedName>
        <fullName evidence="2">Oligosaccharide repeat unit polymerase</fullName>
    </submittedName>
</protein>
<keyword evidence="1" id="KW-0812">Transmembrane</keyword>
<feature type="transmembrane region" description="Helical" evidence="1">
    <location>
        <begin position="214"/>
        <end position="235"/>
    </location>
</feature>
<feature type="transmembrane region" description="Helical" evidence="1">
    <location>
        <begin position="376"/>
        <end position="393"/>
    </location>
</feature>
<evidence type="ECO:0000313" key="2">
    <source>
        <dbReference type="EMBL" id="TEU25761.1"/>
    </source>
</evidence>
<feature type="transmembrane region" description="Helical" evidence="1">
    <location>
        <begin position="7"/>
        <end position="28"/>
    </location>
</feature>
<feature type="transmembrane region" description="Helical" evidence="1">
    <location>
        <begin position="266"/>
        <end position="285"/>
    </location>
</feature>
<proteinExistence type="predicted"/>
<feature type="transmembrane region" description="Helical" evidence="1">
    <location>
        <begin position="81"/>
        <end position="99"/>
    </location>
</feature>
<feature type="transmembrane region" description="Helical" evidence="1">
    <location>
        <begin position="297"/>
        <end position="314"/>
    </location>
</feature>